<name>A0A090QRS7_9GAMM</name>
<protein>
    <submittedName>
        <fullName evidence="2">Uncharacterized protein</fullName>
    </submittedName>
</protein>
<evidence type="ECO:0000313" key="2">
    <source>
        <dbReference type="EMBL" id="GAL04953.1"/>
    </source>
</evidence>
<evidence type="ECO:0000256" key="1">
    <source>
        <dbReference type="SAM" id="Phobius"/>
    </source>
</evidence>
<organism evidence="2 3">
    <name type="scientific">Photobacterium aphoticum</name>
    <dbReference type="NCBI Taxonomy" id="754436"/>
    <lineage>
        <taxon>Bacteria</taxon>
        <taxon>Pseudomonadati</taxon>
        <taxon>Pseudomonadota</taxon>
        <taxon>Gammaproteobacteria</taxon>
        <taxon>Vibrionales</taxon>
        <taxon>Vibrionaceae</taxon>
        <taxon>Photobacterium</taxon>
    </lineage>
</organism>
<comment type="caution">
    <text evidence="2">The sequence shown here is derived from an EMBL/GenBank/DDBJ whole genome shotgun (WGS) entry which is preliminary data.</text>
</comment>
<keyword evidence="1" id="KW-0812">Transmembrane</keyword>
<evidence type="ECO:0000313" key="3">
    <source>
        <dbReference type="Proteomes" id="UP000029227"/>
    </source>
</evidence>
<sequence length="45" mass="5223">MLMLFFVVYVRLIQLMVMKITQTAVITGGLCAFLFDVVFIHLLSW</sequence>
<dbReference type="AlphaFoldDB" id="A0A090QRS7"/>
<dbReference type="EMBL" id="BBMN01000005">
    <property type="protein sequence ID" value="GAL04953.1"/>
    <property type="molecule type" value="Genomic_DNA"/>
</dbReference>
<dbReference type="Proteomes" id="UP000029227">
    <property type="component" value="Unassembled WGS sequence"/>
</dbReference>
<gene>
    <name evidence="2" type="ORF">JCM19237_4319</name>
</gene>
<keyword evidence="1" id="KW-1133">Transmembrane helix</keyword>
<accession>A0A090QRS7</accession>
<keyword evidence="1" id="KW-0472">Membrane</keyword>
<feature type="transmembrane region" description="Helical" evidence="1">
    <location>
        <begin position="20"/>
        <end position="43"/>
    </location>
</feature>
<reference evidence="2 3" key="1">
    <citation type="journal article" date="2014" name="Genome Announc.">
        <title>Draft Genome Sequences of Two Vibrionaceae Species, Vibrio ponticus C121 and Photobacterium aphoticum C119, Isolated as Coral Reef Microbiota.</title>
        <authorList>
            <person name="Al-saari N."/>
            <person name="Meirelles P.M."/>
            <person name="Mino S."/>
            <person name="Suda W."/>
            <person name="Oshima K."/>
            <person name="Hattori M."/>
            <person name="Ohkuma M."/>
            <person name="Thompson F.L."/>
            <person name="Gomez-Gil B."/>
            <person name="Sawabe T."/>
            <person name="Sawabe T."/>
        </authorList>
    </citation>
    <scope>NUCLEOTIDE SEQUENCE [LARGE SCALE GENOMIC DNA]</scope>
    <source>
        <strain evidence="2 3">JCM 19237</strain>
    </source>
</reference>
<proteinExistence type="predicted"/>